<dbReference type="EMBL" id="JABVEC010000013">
    <property type="protein sequence ID" value="MBC6467440.1"/>
    <property type="molecule type" value="Genomic_DNA"/>
</dbReference>
<evidence type="ECO:0000313" key="3">
    <source>
        <dbReference type="Proteomes" id="UP000805614"/>
    </source>
</evidence>
<accession>A0ABR7LSI6</accession>
<proteinExistence type="predicted"/>
<feature type="domain" description="N-acetyltransferase" evidence="1">
    <location>
        <begin position="6"/>
        <end position="174"/>
    </location>
</feature>
<reference evidence="2 3" key="1">
    <citation type="submission" date="2020-06" db="EMBL/GenBank/DDBJ databases">
        <title>Actinomadura xiongansis sp. nov., isolated from soil of Baiyangdian.</title>
        <authorList>
            <person name="Zhang X."/>
        </authorList>
    </citation>
    <scope>NUCLEOTIDE SEQUENCE [LARGE SCALE GENOMIC DNA]</scope>
    <source>
        <strain evidence="2 3">HBUM206468</strain>
    </source>
</reference>
<dbReference type="SUPFAM" id="SSF55729">
    <property type="entry name" value="Acyl-CoA N-acyltransferases (Nat)"/>
    <property type="match status" value="1"/>
</dbReference>
<evidence type="ECO:0000313" key="2">
    <source>
        <dbReference type="EMBL" id="MBC6467440.1"/>
    </source>
</evidence>
<dbReference type="PROSITE" id="PS51186">
    <property type="entry name" value="GNAT"/>
    <property type="match status" value="1"/>
</dbReference>
<dbReference type="CDD" id="cd04301">
    <property type="entry name" value="NAT_SF"/>
    <property type="match status" value="1"/>
</dbReference>
<sequence length="190" mass="20551">MPDHRIDLRQATADDIPDLLVLMDSVLEWLVACGRPQQWGTVPFSRIPGFPDRVSDWVAQGVITLAERKGKCVGFLAAAPVVPPRVPAGLVPEGSMFVHTVMSDRGPDGRGVGSALMNEAESRARTQNAPALALDHWAGSAELARIYDQRGYVKVAEYDEEQGGRSVRNAVRVHRLSSGPTGRALRSESG</sequence>
<keyword evidence="3" id="KW-1185">Reference proteome</keyword>
<evidence type="ECO:0000259" key="1">
    <source>
        <dbReference type="PROSITE" id="PS51186"/>
    </source>
</evidence>
<dbReference type="RefSeq" id="WP_187244460.1">
    <property type="nucleotide sequence ID" value="NZ_BAAAOK010000004.1"/>
</dbReference>
<comment type="caution">
    <text evidence="2">The sequence shown here is derived from an EMBL/GenBank/DDBJ whole genome shotgun (WGS) entry which is preliminary data.</text>
</comment>
<name>A0ABR7LSI6_9ACTN</name>
<gene>
    <name evidence="2" type="ORF">HKK74_18355</name>
</gene>
<dbReference type="Pfam" id="PF00583">
    <property type="entry name" value="Acetyltransf_1"/>
    <property type="match status" value="1"/>
</dbReference>
<dbReference type="Gene3D" id="3.40.630.30">
    <property type="match status" value="1"/>
</dbReference>
<dbReference type="InterPro" id="IPR016181">
    <property type="entry name" value="Acyl_CoA_acyltransferase"/>
</dbReference>
<dbReference type="Proteomes" id="UP000805614">
    <property type="component" value="Unassembled WGS sequence"/>
</dbReference>
<protein>
    <submittedName>
        <fullName evidence="2">GNAT family N-acetyltransferase</fullName>
    </submittedName>
</protein>
<dbReference type="InterPro" id="IPR000182">
    <property type="entry name" value="GNAT_dom"/>
</dbReference>
<organism evidence="2 3">
    <name type="scientific">Actinomadura alba</name>
    <dbReference type="NCBI Taxonomy" id="406431"/>
    <lineage>
        <taxon>Bacteria</taxon>
        <taxon>Bacillati</taxon>
        <taxon>Actinomycetota</taxon>
        <taxon>Actinomycetes</taxon>
        <taxon>Streptosporangiales</taxon>
        <taxon>Thermomonosporaceae</taxon>
        <taxon>Actinomadura</taxon>
    </lineage>
</organism>